<name>A0AAP0X8B8_LIQFO</name>
<dbReference type="Proteomes" id="UP001415857">
    <property type="component" value="Unassembled WGS sequence"/>
</dbReference>
<gene>
    <name evidence="1" type="ORF">L1049_008515</name>
</gene>
<evidence type="ECO:0000313" key="1">
    <source>
        <dbReference type="EMBL" id="KAK9290348.1"/>
    </source>
</evidence>
<reference evidence="1 2" key="1">
    <citation type="journal article" date="2024" name="Plant J.">
        <title>Genome sequences and population genomics reveal climatic adaptation and genomic divergence between two closely related sweetgum species.</title>
        <authorList>
            <person name="Xu W.Q."/>
            <person name="Ren C.Q."/>
            <person name="Zhang X.Y."/>
            <person name="Comes H.P."/>
            <person name="Liu X.H."/>
            <person name="Li Y.G."/>
            <person name="Kettle C.J."/>
            <person name="Jalonen R."/>
            <person name="Gaisberger H."/>
            <person name="Ma Y.Z."/>
            <person name="Qiu Y.X."/>
        </authorList>
    </citation>
    <scope>NUCLEOTIDE SEQUENCE [LARGE SCALE GENOMIC DNA]</scope>
    <source>
        <strain evidence="1">Hangzhou</strain>
    </source>
</reference>
<organism evidence="1 2">
    <name type="scientific">Liquidambar formosana</name>
    <name type="common">Formosan gum</name>
    <dbReference type="NCBI Taxonomy" id="63359"/>
    <lineage>
        <taxon>Eukaryota</taxon>
        <taxon>Viridiplantae</taxon>
        <taxon>Streptophyta</taxon>
        <taxon>Embryophyta</taxon>
        <taxon>Tracheophyta</taxon>
        <taxon>Spermatophyta</taxon>
        <taxon>Magnoliopsida</taxon>
        <taxon>eudicotyledons</taxon>
        <taxon>Gunneridae</taxon>
        <taxon>Pentapetalae</taxon>
        <taxon>Saxifragales</taxon>
        <taxon>Altingiaceae</taxon>
        <taxon>Liquidambar</taxon>
    </lineage>
</organism>
<evidence type="ECO:0000313" key="2">
    <source>
        <dbReference type="Proteomes" id="UP001415857"/>
    </source>
</evidence>
<accession>A0AAP0X8B8</accession>
<comment type="caution">
    <text evidence="1">The sequence shown here is derived from an EMBL/GenBank/DDBJ whole genome shotgun (WGS) entry which is preliminary data.</text>
</comment>
<dbReference type="EMBL" id="JBBPBK010000002">
    <property type="protein sequence ID" value="KAK9290348.1"/>
    <property type="molecule type" value="Genomic_DNA"/>
</dbReference>
<protein>
    <submittedName>
        <fullName evidence="1">Uncharacterized protein</fullName>
    </submittedName>
</protein>
<keyword evidence="2" id="KW-1185">Reference proteome</keyword>
<proteinExistence type="predicted"/>
<sequence>MLSFSILHRIRSLQAAPAADAPARLAPIMPGWSVPFHVTPDLAMEEDIPRLNRCIGYPMAEGTRPLCRV</sequence>
<dbReference type="AlphaFoldDB" id="A0AAP0X8B8"/>